<dbReference type="PATRIC" id="fig|1469144.10.peg.229"/>
<evidence type="ECO:0000313" key="2">
    <source>
        <dbReference type="EMBL" id="KWW98532.1"/>
    </source>
</evidence>
<reference evidence="3" key="1">
    <citation type="submission" date="2015-04" db="EMBL/GenBank/DDBJ databases">
        <title>Physiological reanalysis, assessment of diazotrophy, and genome sequences of multiple isolates of Streptomyces thermoautotrophicus.</title>
        <authorList>
            <person name="MacKellar D.C."/>
            <person name="Lieber L."/>
            <person name="Norman J."/>
            <person name="Bolger A."/>
            <person name="Tobin C."/>
            <person name="Murray J.W."/>
            <person name="Chang R."/>
            <person name="Ford T."/>
            <person name="Nguyen P.Q."/>
            <person name="Woodward J."/>
            <person name="Permingeat H."/>
            <person name="Joshi N.S."/>
            <person name="Silver P.A."/>
            <person name="Usadel B."/>
            <person name="Rutherford A.W."/>
            <person name="Friesen M."/>
            <person name="Prell J."/>
        </authorList>
    </citation>
    <scope>NUCLEOTIDE SEQUENCE [LARGE SCALE GENOMIC DNA]</scope>
    <source>
        <strain evidence="3">H1</strain>
    </source>
</reference>
<accession>A0A132MKY6</accession>
<keyword evidence="3" id="KW-1185">Reference proteome</keyword>
<evidence type="ECO:0000256" key="1">
    <source>
        <dbReference type="SAM" id="MobiDB-lite"/>
    </source>
</evidence>
<evidence type="ECO:0000313" key="3">
    <source>
        <dbReference type="Proteomes" id="UP000070188"/>
    </source>
</evidence>
<protein>
    <submittedName>
        <fullName evidence="2">Uncharacterized protein</fullName>
    </submittedName>
</protein>
<dbReference type="Proteomes" id="UP000070188">
    <property type="component" value="Unassembled WGS sequence"/>
</dbReference>
<gene>
    <name evidence="2" type="ORF">LI90_155</name>
</gene>
<feature type="compositionally biased region" description="Polar residues" evidence="1">
    <location>
        <begin position="1"/>
        <end position="10"/>
    </location>
</feature>
<feature type="region of interest" description="Disordered" evidence="1">
    <location>
        <begin position="1"/>
        <end position="20"/>
    </location>
</feature>
<dbReference type="EMBL" id="LAXD01000001">
    <property type="protein sequence ID" value="KWW98532.1"/>
    <property type="molecule type" value="Genomic_DNA"/>
</dbReference>
<dbReference type="AlphaFoldDB" id="A0A132MKY6"/>
<sequence>MISMSDNTAKQLRAALQRTQPTEPPVLIRLVQDSTPLPVLIQARIPGQRRGEAR</sequence>
<dbReference type="STRING" id="1469144.LI90_155"/>
<proteinExistence type="predicted"/>
<comment type="caution">
    <text evidence="2">The sequence shown here is derived from an EMBL/GenBank/DDBJ whole genome shotgun (WGS) entry which is preliminary data.</text>
</comment>
<organism evidence="2 3">
    <name type="scientific">Carbonactinospora thermoautotrophica</name>
    <dbReference type="NCBI Taxonomy" id="1469144"/>
    <lineage>
        <taxon>Bacteria</taxon>
        <taxon>Bacillati</taxon>
        <taxon>Actinomycetota</taxon>
        <taxon>Actinomycetes</taxon>
        <taxon>Kitasatosporales</taxon>
        <taxon>Carbonactinosporaceae</taxon>
        <taxon>Carbonactinospora</taxon>
    </lineage>
</organism>
<name>A0A132MKY6_9ACTN</name>